<accession>A0A2W7MI17</accession>
<gene>
    <name evidence="1" type="ORF">C7437_11240</name>
</gene>
<dbReference type="EMBL" id="QKZI01000012">
    <property type="protein sequence ID" value="PZX02401.1"/>
    <property type="molecule type" value="Genomic_DNA"/>
</dbReference>
<evidence type="ECO:0000313" key="1">
    <source>
        <dbReference type="EMBL" id="PZX02401.1"/>
    </source>
</evidence>
<evidence type="ECO:0000313" key="2">
    <source>
        <dbReference type="Proteomes" id="UP000248646"/>
    </source>
</evidence>
<proteinExistence type="predicted"/>
<comment type="caution">
    <text evidence="1">The sequence shown here is derived from an EMBL/GenBank/DDBJ whole genome shotgun (WGS) entry which is preliminary data.</text>
</comment>
<name>A0A2W7MI17_9BACI</name>
<dbReference type="Proteomes" id="UP000248646">
    <property type="component" value="Unassembled WGS sequence"/>
</dbReference>
<protein>
    <submittedName>
        <fullName evidence="1">Uncharacterized protein</fullName>
    </submittedName>
</protein>
<keyword evidence="2" id="KW-1185">Reference proteome</keyword>
<reference evidence="1 2" key="1">
    <citation type="submission" date="2018-06" db="EMBL/GenBank/DDBJ databases">
        <title>Genomic Encyclopedia of Type Strains, Phase IV (KMG-IV): sequencing the most valuable type-strain genomes for metagenomic binning, comparative biology and taxonomic classification.</title>
        <authorList>
            <person name="Goeker M."/>
        </authorList>
    </citation>
    <scope>NUCLEOTIDE SEQUENCE [LARGE SCALE GENOMIC DNA]</scope>
    <source>
        <strain evidence="1 2">DSM 5</strain>
    </source>
</reference>
<organism evidence="1 2">
    <name type="scientific">Psychrobacillus insolitus</name>
    <dbReference type="NCBI Taxonomy" id="1461"/>
    <lineage>
        <taxon>Bacteria</taxon>
        <taxon>Bacillati</taxon>
        <taxon>Bacillota</taxon>
        <taxon>Bacilli</taxon>
        <taxon>Bacillales</taxon>
        <taxon>Bacillaceae</taxon>
        <taxon>Psychrobacillus</taxon>
    </lineage>
</organism>
<dbReference type="AlphaFoldDB" id="A0A2W7MI17"/>
<sequence length="30" mass="3533">MEMAKQMNIRLDEVHAALLDKMVEKLKSME</sequence>